<comment type="subunit">
    <text evidence="3 8">Component of the RNA polymerase III (Pol III) complex consisting of 17 subunits.</text>
</comment>
<feature type="compositionally biased region" description="Polar residues" evidence="9">
    <location>
        <begin position="795"/>
        <end position="814"/>
    </location>
</feature>
<evidence type="ECO:0000256" key="6">
    <source>
        <dbReference type="ARBA" id="ARBA00023242"/>
    </source>
</evidence>
<reference evidence="14" key="1">
    <citation type="journal article" date="2022" name="Microb. Genom.">
        <title>A global pangenome for the wheat fungal pathogen Pyrenophora tritici-repentis and prediction of effector protein structural homology.</title>
        <authorList>
            <person name="Moolhuijzen P.M."/>
            <person name="See P.T."/>
            <person name="Shi G."/>
            <person name="Powell H.R."/>
            <person name="Cockram J."/>
            <person name="Jorgensen L.N."/>
            <person name="Benslimane H."/>
            <person name="Strelkov S.E."/>
            <person name="Turner J."/>
            <person name="Liu Z."/>
            <person name="Moffat C.S."/>
        </authorList>
    </citation>
    <scope>NUCLEOTIDE SEQUENCE [LARGE SCALE GENOMIC DNA]</scope>
</reference>
<dbReference type="PANTHER" id="PTHR12949">
    <property type="entry name" value="RNA POLYMERASE III DNA DIRECTED -RELATED"/>
    <property type="match status" value="1"/>
</dbReference>
<dbReference type="Pfam" id="PF05645">
    <property type="entry name" value="RNA_pol_Rpc82"/>
    <property type="match status" value="1"/>
</dbReference>
<comment type="function">
    <text evidence="7 8">DNA-dependent RNA polymerase catalyzes the transcription of DNA into RNA using the four ribonucleoside triphosphates as substrates. Specific core component of RNA polymerase III which synthesizes small RNAs, such as 5S rRNA and tRNAs.</text>
</comment>
<keyword evidence="6 8" id="KW-0539">Nucleus</keyword>
<dbReference type="InterPro" id="IPR039748">
    <property type="entry name" value="RPC3"/>
</dbReference>
<dbReference type="InterPro" id="IPR008806">
    <property type="entry name" value="RNA_pol_III_Rpc82_C"/>
</dbReference>
<dbReference type="GO" id="GO:0006351">
    <property type="term" value="P:DNA-templated transcription"/>
    <property type="evidence" value="ECO:0007669"/>
    <property type="project" value="InterPro"/>
</dbReference>
<feature type="domain" description="RNA polymerase III subunit RPC82-related helix-turn-helix" evidence="11">
    <location>
        <begin position="13"/>
        <end position="70"/>
    </location>
</feature>
<evidence type="ECO:0000256" key="5">
    <source>
        <dbReference type="ARBA" id="ARBA00023163"/>
    </source>
</evidence>
<comment type="caution">
    <text evidence="13">The sequence shown here is derived from an EMBL/GenBank/DDBJ whole genome shotgun (WGS) entry which is preliminary data.</text>
</comment>
<dbReference type="Proteomes" id="UP000249757">
    <property type="component" value="Unassembled WGS sequence"/>
</dbReference>
<protein>
    <recommendedName>
        <fullName evidence="8">DNA-directed RNA polymerase III subunit RPC3</fullName>
        <shortName evidence="8">RNA polymerase III subunit C3</shortName>
    </recommendedName>
</protein>
<feature type="compositionally biased region" description="Acidic residues" evidence="9">
    <location>
        <begin position="742"/>
        <end position="780"/>
    </location>
</feature>
<organism evidence="13 14">
    <name type="scientific">Pyrenophora tritici-repentis</name>
    <dbReference type="NCBI Taxonomy" id="45151"/>
    <lineage>
        <taxon>Eukaryota</taxon>
        <taxon>Fungi</taxon>
        <taxon>Dikarya</taxon>
        <taxon>Ascomycota</taxon>
        <taxon>Pezizomycotina</taxon>
        <taxon>Dothideomycetes</taxon>
        <taxon>Pleosporomycetidae</taxon>
        <taxon>Pleosporales</taxon>
        <taxon>Pleosporineae</taxon>
        <taxon>Pleosporaceae</taxon>
        <taxon>Pyrenophora</taxon>
    </lineage>
</organism>
<comment type="subcellular location">
    <subcellularLocation>
        <location evidence="1 8">Nucleus</location>
    </subcellularLocation>
</comment>
<accession>A0A922NHE0</accession>
<evidence type="ECO:0000256" key="9">
    <source>
        <dbReference type="SAM" id="MobiDB-lite"/>
    </source>
</evidence>
<evidence type="ECO:0000256" key="4">
    <source>
        <dbReference type="ARBA" id="ARBA00022478"/>
    </source>
</evidence>
<evidence type="ECO:0000256" key="3">
    <source>
        <dbReference type="ARBA" id="ARBA00011206"/>
    </source>
</evidence>
<feature type="region of interest" description="Disordered" evidence="9">
    <location>
        <begin position="134"/>
        <end position="174"/>
    </location>
</feature>
<dbReference type="InterPro" id="IPR013197">
    <property type="entry name" value="RNA_pol_III_RPC82-rel_HTH"/>
</dbReference>
<dbReference type="GO" id="GO:0005666">
    <property type="term" value="C:RNA polymerase III complex"/>
    <property type="evidence" value="ECO:0007669"/>
    <property type="project" value="UniProtKB-UniRule"/>
</dbReference>
<evidence type="ECO:0000313" key="14">
    <source>
        <dbReference type="Proteomes" id="UP000249757"/>
    </source>
</evidence>
<proteinExistence type="inferred from homology"/>
<dbReference type="InterPro" id="IPR036388">
    <property type="entry name" value="WH-like_DNA-bd_sf"/>
</dbReference>
<evidence type="ECO:0000259" key="11">
    <source>
        <dbReference type="Pfam" id="PF08221"/>
    </source>
</evidence>
<feature type="region of interest" description="Disordered" evidence="9">
    <location>
        <begin position="707"/>
        <end position="841"/>
    </location>
</feature>
<evidence type="ECO:0000256" key="7">
    <source>
        <dbReference type="ARBA" id="ARBA00025127"/>
    </source>
</evidence>
<dbReference type="Pfam" id="PF22536">
    <property type="entry name" value="WHD_POLR3C"/>
    <property type="match status" value="1"/>
</dbReference>
<evidence type="ECO:0000256" key="8">
    <source>
        <dbReference type="RuleBase" id="RU367076"/>
    </source>
</evidence>
<dbReference type="AlphaFoldDB" id="A0A922NHE0"/>
<dbReference type="Gene3D" id="1.10.10.10">
    <property type="entry name" value="Winged helix-like DNA-binding domain superfamily/Winged helix DNA-binding domain"/>
    <property type="match status" value="2"/>
</dbReference>
<feature type="domain" description="RNA polymerase III Rpc82 C -terminal" evidence="10">
    <location>
        <begin position="237"/>
        <end position="505"/>
    </location>
</feature>
<feature type="compositionally biased region" description="Acidic residues" evidence="9">
    <location>
        <begin position="708"/>
        <end position="727"/>
    </location>
</feature>
<keyword evidence="4 8" id="KW-0240">DNA-directed RNA polymerase</keyword>
<dbReference type="InterPro" id="IPR055207">
    <property type="entry name" value="POLR3C_WHD"/>
</dbReference>
<evidence type="ECO:0000256" key="1">
    <source>
        <dbReference type="ARBA" id="ARBA00004123"/>
    </source>
</evidence>
<keyword evidence="5 8" id="KW-0804">Transcription</keyword>
<name>A0A922NHE0_9PLEO</name>
<keyword evidence="14" id="KW-1185">Reference proteome</keyword>
<dbReference type="Pfam" id="PF08221">
    <property type="entry name" value="HTH_9"/>
    <property type="match status" value="1"/>
</dbReference>
<feature type="domain" description="DNA-directed RNA polymerase III subunit RPC3 winged-helix" evidence="12">
    <location>
        <begin position="510"/>
        <end position="583"/>
    </location>
</feature>
<gene>
    <name evidence="13" type="ORF">Ptr86124_003675</name>
</gene>
<dbReference type="EMBL" id="NRDI02000004">
    <property type="protein sequence ID" value="KAI1516738.1"/>
    <property type="molecule type" value="Genomic_DNA"/>
</dbReference>
<dbReference type="GO" id="GO:0003697">
    <property type="term" value="F:single-stranded DNA binding"/>
    <property type="evidence" value="ECO:0007669"/>
    <property type="project" value="UniProtKB-UniRule"/>
</dbReference>
<evidence type="ECO:0000313" key="13">
    <source>
        <dbReference type="EMBL" id="KAI1516738.1"/>
    </source>
</evidence>
<dbReference type="PANTHER" id="PTHR12949:SF0">
    <property type="entry name" value="DNA-DIRECTED RNA POLYMERASE III SUBUNIT RPC3"/>
    <property type="match status" value="1"/>
</dbReference>
<feature type="compositionally biased region" description="Polar residues" evidence="9">
    <location>
        <begin position="160"/>
        <end position="174"/>
    </location>
</feature>
<evidence type="ECO:0000259" key="10">
    <source>
        <dbReference type="Pfam" id="PF05645"/>
    </source>
</evidence>
<evidence type="ECO:0000259" key="12">
    <source>
        <dbReference type="Pfam" id="PF22536"/>
    </source>
</evidence>
<evidence type="ECO:0000256" key="2">
    <source>
        <dbReference type="ARBA" id="ARBA00006835"/>
    </source>
</evidence>
<sequence>MSYNQRETPILAQLCTLLVEDTYGELAARVYSVLARHGRQSLASIARASYLSGRQIKCGLVILLQEHLIFHSGSDAPLTYYEIDWQNSYAIVRCGKTTKLVEARFGKKAANIISNLLALGHTRIADLKDAYFPPETDSDDDMDDGAVNGAGSKRKRTNDTHVNGHSKTNGVTNGVTNGLPSELHGTKPEPVDSVNGDVKTNGVHKPKVDNATHNAAPEPAQADNITSVEELYGLIRTLIETGWIRTVTETQYLSPGDMHDLLYQESIEQDNGGVQPSGTKDKDTVNRATLERKRRMRDEWLKVPGFAGGRQTNGSNKRVKMNGANGWAASSSDDDLVIRVNPDKIAVAMRTEQLVSVVEQRLGSVTARVYQTMLRMLESKIPRCWEEWPDPPLPGGEPADASIDHTLLVTARDVAVKLSRDPDVDIFDDIDPHAAVQLTRKGHVNRNTVWSQPTDPTTLHMDEKTKIIDKHIQMLSEDPYHFVTWHSRSGYSQWRIEFDELARQLIQAEIENTISARKGILGVKLVRTLKKKGKLDERALCNVMMMSPNDIRGIVNDLTVQGFVQTQEIPKVDRREAKLSLHLVWYDRQRAREKLLHDTYKGMVRILQRISFEREKVQLLLTKAERSDVVGNEEKWLSKGELDALKKWKEVQEKLSLQLFREDDLVATLRDFHGPLVLQNRTVLTRSVAKALGKGGEEGVLVHGLGDADADVQEGSEDEDEDEESGSEIDPSCCLDYRVDTDIETDEDKDEDEDETDSDSDFVEERDGSDESDEDEEEGLAQDHPHYKNGYSIWNHRTSTASSLDSTTGNSSQYDSDGGFVDGDSESESESESIRGWSASETEGNVWEMGLDMDSRRCSTSSASTSLFVPEYRLTPAEKAREMDLLYQLLSHSEIL</sequence>
<comment type="similarity">
    <text evidence="2 8">Belongs to the RNA polymerase beta chain family.</text>
</comment>